<dbReference type="PANTHER" id="PTHR32502:SF8">
    <property type="entry name" value="N-ACETYLGALACTOSAMINE PERMEASE IIC COMPONENT 1"/>
    <property type="match status" value="1"/>
</dbReference>
<keyword evidence="8 9" id="KW-0472">Membrane</keyword>
<sequence length="263" mass="28296">MLYQALVVGLVMALGVYSDKGLGDPMLRRPLVMGPIVGLLLGDLEKGIIVGAAIEVVFLGTTQIGGALPSDSMTGSIFGTAFAIITHQSTQIALTLAVPISILAVFLNQLTLFIVGLMEEKFKQSIEAENYHKFITLHYSMLAFQCFVYFCVGMIGILAGTKAIQHILNIIPNVLMNGLNLAGKLLPALGIALLLNMLWDSKLSIFVLFGFVLSAYLKLPLIAIACLGVVVSFTIALQEQKFSANIEKIKTAPANNEGDDFFD</sequence>
<dbReference type="InterPro" id="IPR004700">
    <property type="entry name" value="PTS_IIC_man"/>
</dbReference>
<evidence type="ECO:0000256" key="7">
    <source>
        <dbReference type="ARBA" id="ARBA00022989"/>
    </source>
</evidence>
<evidence type="ECO:0000256" key="5">
    <source>
        <dbReference type="ARBA" id="ARBA00022683"/>
    </source>
</evidence>
<protein>
    <submittedName>
        <fullName evidence="10">PTS mannose transporter subunit IIC</fullName>
    </submittedName>
</protein>
<dbReference type="GO" id="GO:0005886">
    <property type="term" value="C:plasma membrane"/>
    <property type="evidence" value="ECO:0007669"/>
    <property type="project" value="UniProtKB-SubCell"/>
</dbReference>
<comment type="caution">
    <text evidence="10">The sequence shown here is derived from an EMBL/GenBank/DDBJ whole genome shotgun (WGS) entry which is preliminary data.</text>
</comment>
<evidence type="ECO:0000256" key="9">
    <source>
        <dbReference type="SAM" id="Phobius"/>
    </source>
</evidence>
<dbReference type="PROSITE" id="PS51106">
    <property type="entry name" value="PTS_EIIC_TYPE_4"/>
    <property type="match status" value="1"/>
</dbReference>
<reference evidence="10 11" key="1">
    <citation type="submission" date="2018-07" db="EMBL/GenBank/DDBJ databases">
        <title>Genome sequences of six Lactobacillus spp. isolated from bumble bee guts.</title>
        <authorList>
            <person name="Motta E.V.S."/>
            <person name="Moran N.A."/>
        </authorList>
    </citation>
    <scope>NUCLEOTIDE SEQUENCE [LARGE SCALE GENOMIC DNA]</scope>
    <source>
        <strain evidence="10 11">LV-8.1</strain>
    </source>
</reference>
<dbReference type="InterPro" id="IPR050303">
    <property type="entry name" value="GatZ_KbaZ_carbometab"/>
</dbReference>
<dbReference type="EMBL" id="QOCS01000016">
    <property type="protein sequence ID" value="RHW45646.1"/>
    <property type="molecule type" value="Genomic_DNA"/>
</dbReference>
<keyword evidence="3" id="KW-1003">Cell membrane</keyword>
<accession>A0A3R6Z8P6</accession>
<feature type="transmembrane region" description="Helical" evidence="9">
    <location>
        <begin position="137"/>
        <end position="160"/>
    </location>
</feature>
<evidence type="ECO:0000313" key="10">
    <source>
        <dbReference type="EMBL" id="RHW45646.1"/>
    </source>
</evidence>
<evidence type="ECO:0000313" key="11">
    <source>
        <dbReference type="Proteomes" id="UP000284822"/>
    </source>
</evidence>
<keyword evidence="7 9" id="KW-1133">Transmembrane helix</keyword>
<feature type="transmembrane region" description="Helical" evidence="9">
    <location>
        <begin position="92"/>
        <end position="117"/>
    </location>
</feature>
<evidence type="ECO:0000256" key="1">
    <source>
        <dbReference type="ARBA" id="ARBA00004651"/>
    </source>
</evidence>
<dbReference type="AlphaFoldDB" id="A0A3R6Z8P6"/>
<evidence type="ECO:0000256" key="4">
    <source>
        <dbReference type="ARBA" id="ARBA00022597"/>
    </source>
</evidence>
<feature type="transmembrane region" description="Helical" evidence="9">
    <location>
        <begin position="205"/>
        <end position="237"/>
    </location>
</feature>
<dbReference type="RefSeq" id="WP_118911017.1">
    <property type="nucleotide sequence ID" value="NZ_QOCS01000016.1"/>
</dbReference>
<evidence type="ECO:0000256" key="3">
    <source>
        <dbReference type="ARBA" id="ARBA00022475"/>
    </source>
</evidence>
<name>A0A3R6Z8P6_9LACO</name>
<gene>
    <name evidence="10" type="ORF">DS832_07450</name>
</gene>
<organism evidence="10 11">
    <name type="scientific">Bombilactobacillus bombi</name>
    <dbReference type="NCBI Taxonomy" id="1303590"/>
    <lineage>
        <taxon>Bacteria</taxon>
        <taxon>Bacillati</taxon>
        <taxon>Bacillota</taxon>
        <taxon>Bacilli</taxon>
        <taxon>Lactobacillales</taxon>
        <taxon>Lactobacillaceae</taxon>
        <taxon>Bombilactobacillus</taxon>
    </lineage>
</organism>
<comment type="subcellular location">
    <subcellularLocation>
        <location evidence="1">Cell membrane</location>
        <topology evidence="1">Multi-pass membrane protein</topology>
    </subcellularLocation>
</comment>
<evidence type="ECO:0000256" key="2">
    <source>
        <dbReference type="ARBA" id="ARBA00022448"/>
    </source>
</evidence>
<dbReference type="Pfam" id="PF03609">
    <property type="entry name" value="EII-Sor"/>
    <property type="match status" value="1"/>
</dbReference>
<keyword evidence="4" id="KW-0762">Sugar transport</keyword>
<feature type="transmembrane region" description="Helical" evidence="9">
    <location>
        <begin position="181"/>
        <end position="199"/>
    </location>
</feature>
<keyword evidence="6 9" id="KW-0812">Transmembrane</keyword>
<dbReference type="Proteomes" id="UP000284822">
    <property type="component" value="Unassembled WGS sequence"/>
</dbReference>
<keyword evidence="5" id="KW-0598">Phosphotransferase system</keyword>
<dbReference type="GO" id="GO:0009401">
    <property type="term" value="P:phosphoenolpyruvate-dependent sugar phosphotransferase system"/>
    <property type="evidence" value="ECO:0007669"/>
    <property type="project" value="UniProtKB-KW"/>
</dbReference>
<proteinExistence type="predicted"/>
<dbReference type="PANTHER" id="PTHR32502">
    <property type="entry name" value="N-ACETYLGALACTOSAMINE PERMEASE II COMPONENT-RELATED"/>
    <property type="match status" value="1"/>
</dbReference>
<evidence type="ECO:0000256" key="6">
    <source>
        <dbReference type="ARBA" id="ARBA00022692"/>
    </source>
</evidence>
<evidence type="ECO:0000256" key="8">
    <source>
        <dbReference type="ARBA" id="ARBA00023136"/>
    </source>
</evidence>
<keyword evidence="2" id="KW-0813">Transport</keyword>